<accession>A0A8H6NH93</accession>
<keyword evidence="3" id="KW-1185">Reference proteome</keyword>
<feature type="region of interest" description="Disordered" evidence="1">
    <location>
        <begin position="67"/>
        <end position="87"/>
    </location>
</feature>
<evidence type="ECO:0000313" key="3">
    <source>
        <dbReference type="Proteomes" id="UP000654918"/>
    </source>
</evidence>
<protein>
    <submittedName>
        <fullName evidence="2">Uncharacterized protein</fullName>
    </submittedName>
</protein>
<organism evidence="2 3">
    <name type="scientific">Colletotrichum plurivorum</name>
    <dbReference type="NCBI Taxonomy" id="2175906"/>
    <lineage>
        <taxon>Eukaryota</taxon>
        <taxon>Fungi</taxon>
        <taxon>Dikarya</taxon>
        <taxon>Ascomycota</taxon>
        <taxon>Pezizomycotina</taxon>
        <taxon>Sordariomycetes</taxon>
        <taxon>Hypocreomycetidae</taxon>
        <taxon>Glomerellales</taxon>
        <taxon>Glomerellaceae</taxon>
        <taxon>Colletotrichum</taxon>
        <taxon>Colletotrichum orchidearum species complex</taxon>
    </lineage>
</organism>
<evidence type="ECO:0000313" key="2">
    <source>
        <dbReference type="EMBL" id="KAF6833567.1"/>
    </source>
</evidence>
<dbReference type="AlphaFoldDB" id="A0A8H6NH93"/>
<dbReference type="EMBL" id="WIGO01000057">
    <property type="protein sequence ID" value="KAF6833567.1"/>
    <property type="molecule type" value="Genomic_DNA"/>
</dbReference>
<proteinExistence type="predicted"/>
<evidence type="ECO:0000256" key="1">
    <source>
        <dbReference type="SAM" id="MobiDB-lite"/>
    </source>
</evidence>
<dbReference type="Proteomes" id="UP000654918">
    <property type="component" value="Unassembled WGS sequence"/>
</dbReference>
<sequence>MDGKEEVESMDRSNSSSATLFRDFDTCCEGRGQFQGVRAFIRWHSAPRAVRDIAVMGIDDAPVIGSNKFQPRSVRPPRRHGTGSTVRARVRAPPSLPYLKGRGGGDGLGGYLTSAGGHIPWEFRPEGGRAPWMTQEEEGRSAVVLAGGRLDAGVDGTLGWIECWVVLRRVSVRSVHTTWYESRLRGACAGWPPTTAPSLAG</sequence>
<gene>
    <name evidence="2" type="ORF">CPLU01_05443</name>
</gene>
<name>A0A8H6NH93_9PEZI</name>
<reference evidence="2" key="1">
    <citation type="journal article" date="2020" name="Phytopathology">
        <title>Genome Sequence Resources of Colletotrichum truncatum, C. plurivorum, C. musicola, and C. sojae: Four Species Pathogenic to Soybean (Glycine max).</title>
        <authorList>
            <person name="Rogerio F."/>
            <person name="Boufleur T.R."/>
            <person name="Ciampi-Guillardi M."/>
            <person name="Sukno S.A."/>
            <person name="Thon M.R."/>
            <person name="Massola Junior N.S."/>
            <person name="Baroncelli R."/>
        </authorList>
    </citation>
    <scope>NUCLEOTIDE SEQUENCE</scope>
    <source>
        <strain evidence="2">LFN00145</strain>
    </source>
</reference>
<comment type="caution">
    <text evidence="2">The sequence shown here is derived from an EMBL/GenBank/DDBJ whole genome shotgun (WGS) entry which is preliminary data.</text>
</comment>